<reference evidence="2" key="2">
    <citation type="submission" date="2020-05" db="UniProtKB">
        <authorList>
            <consortium name="EnsemblMetazoa"/>
        </authorList>
    </citation>
    <scope>IDENTIFICATION</scope>
    <source>
        <strain evidence="2">wikel</strain>
    </source>
</reference>
<dbReference type="EMBL" id="ABJB010526667">
    <property type="status" value="NOT_ANNOTATED_CDS"/>
    <property type="molecule type" value="Genomic_DNA"/>
</dbReference>
<dbReference type="GO" id="GO:0071897">
    <property type="term" value="P:DNA biosynthetic process"/>
    <property type="evidence" value="ECO:0007669"/>
    <property type="project" value="UniProtKB-ARBA"/>
</dbReference>
<dbReference type="HOGENOM" id="CLU_2925175_0_0_1"/>
<organism>
    <name type="scientific">Ixodes scapularis</name>
    <name type="common">Black-legged tick</name>
    <name type="synonym">Deer tick</name>
    <dbReference type="NCBI Taxonomy" id="6945"/>
    <lineage>
        <taxon>Eukaryota</taxon>
        <taxon>Metazoa</taxon>
        <taxon>Ecdysozoa</taxon>
        <taxon>Arthropoda</taxon>
        <taxon>Chelicerata</taxon>
        <taxon>Arachnida</taxon>
        <taxon>Acari</taxon>
        <taxon>Parasitiformes</taxon>
        <taxon>Ixodida</taxon>
        <taxon>Ixodoidea</taxon>
        <taxon>Ixodidae</taxon>
        <taxon>Ixodinae</taxon>
        <taxon>Ixodes</taxon>
    </lineage>
</organism>
<evidence type="ECO:0000313" key="2">
    <source>
        <dbReference type="EnsemblMetazoa" id="ISCW007274-PA"/>
    </source>
</evidence>
<name>B7PVQ7_IXOSC</name>
<dbReference type="Proteomes" id="UP000001555">
    <property type="component" value="Unassembled WGS sequence"/>
</dbReference>
<dbReference type="VEuPathDB" id="VectorBase:ISCW007274"/>
<sequence length="61" mass="7028">MSEMKMELTSQEPVEFRPYRLLFAERVHRKEVIAELKEAGIVADSTSEYASPILMVRKKTG</sequence>
<keyword evidence="3" id="KW-1185">Reference proteome</keyword>
<accession>B7PVQ7</accession>
<gene>
    <name evidence="1" type="ORF">IscW_ISCW007274</name>
</gene>
<dbReference type="VEuPathDB" id="VectorBase:ISCI007274"/>
<dbReference type="EMBL" id="DS801532">
    <property type="protein sequence ID" value="EEC10679.1"/>
    <property type="molecule type" value="Genomic_DNA"/>
</dbReference>
<dbReference type="AlphaFoldDB" id="B7PVQ7"/>
<dbReference type="EnsemblMetazoa" id="ISCW007274-RA">
    <property type="protein sequence ID" value="ISCW007274-PA"/>
    <property type="gene ID" value="ISCW007274"/>
</dbReference>
<evidence type="ECO:0000313" key="1">
    <source>
        <dbReference type="EMBL" id="EEC10679.1"/>
    </source>
</evidence>
<dbReference type="STRING" id="6945.B7PVQ7"/>
<dbReference type="Gene3D" id="3.10.10.10">
    <property type="entry name" value="HIV Type 1 Reverse Transcriptase, subunit A, domain 1"/>
    <property type="match status" value="1"/>
</dbReference>
<dbReference type="InterPro" id="IPR043502">
    <property type="entry name" value="DNA/RNA_pol_sf"/>
</dbReference>
<dbReference type="SUPFAM" id="SSF56672">
    <property type="entry name" value="DNA/RNA polymerases"/>
    <property type="match status" value="1"/>
</dbReference>
<evidence type="ECO:0000313" key="3">
    <source>
        <dbReference type="Proteomes" id="UP000001555"/>
    </source>
</evidence>
<dbReference type="InParanoid" id="B7PVQ7"/>
<proteinExistence type="predicted"/>
<reference evidence="1 3" key="1">
    <citation type="submission" date="2008-03" db="EMBL/GenBank/DDBJ databases">
        <title>Annotation of Ixodes scapularis.</title>
        <authorList>
            <consortium name="Ixodes scapularis Genome Project Consortium"/>
            <person name="Caler E."/>
            <person name="Hannick L.I."/>
            <person name="Bidwell S."/>
            <person name="Joardar V."/>
            <person name="Thiagarajan M."/>
            <person name="Amedeo P."/>
            <person name="Galinsky K.J."/>
            <person name="Schobel S."/>
            <person name="Inman J."/>
            <person name="Hostetler J."/>
            <person name="Miller J."/>
            <person name="Hammond M."/>
            <person name="Megy K."/>
            <person name="Lawson D."/>
            <person name="Kodira C."/>
            <person name="Sutton G."/>
            <person name="Meyer J."/>
            <person name="Hill C.A."/>
            <person name="Birren B."/>
            <person name="Nene V."/>
            <person name="Collins F."/>
            <person name="Alarcon-Chaidez F."/>
            <person name="Wikel S."/>
            <person name="Strausberg R."/>
        </authorList>
    </citation>
    <scope>NUCLEOTIDE SEQUENCE [LARGE SCALE GENOMIC DNA]</scope>
    <source>
        <strain evidence="3">Wikel</strain>
        <strain evidence="1">Wikel colony</strain>
    </source>
</reference>
<dbReference type="PaxDb" id="6945-B7PVQ7"/>
<protein>
    <submittedName>
        <fullName evidence="1 2">Uncharacterized protein</fullName>
    </submittedName>
</protein>